<keyword evidence="2" id="KW-1185">Reference proteome</keyword>
<comment type="caution">
    <text evidence="1">The sequence shown here is derived from an EMBL/GenBank/DDBJ whole genome shotgun (WGS) entry which is preliminary data.</text>
</comment>
<dbReference type="OrthoDB" id="425534at2759"/>
<proteinExistence type="predicted"/>
<sequence length="94" mass="10582">MTSLCTTKAVRAYFFDNKLPDNGLICPTDEVLFPPKSEDGSIPSASLWMSEDEDSEDGIDTYSVEDLRLLENMRALGRELEDYVGSFKRPKTIV</sequence>
<evidence type="ECO:0000313" key="2">
    <source>
        <dbReference type="Proteomes" id="UP000757232"/>
    </source>
</evidence>
<dbReference type="EMBL" id="LNZH02000201">
    <property type="protein sequence ID" value="OCB86509.1"/>
    <property type="molecule type" value="Genomic_DNA"/>
</dbReference>
<organism evidence="1 2">
    <name type="scientific">Sanghuangporus baumii</name>
    <name type="common">Phellinus baumii</name>
    <dbReference type="NCBI Taxonomy" id="108892"/>
    <lineage>
        <taxon>Eukaryota</taxon>
        <taxon>Fungi</taxon>
        <taxon>Dikarya</taxon>
        <taxon>Basidiomycota</taxon>
        <taxon>Agaricomycotina</taxon>
        <taxon>Agaricomycetes</taxon>
        <taxon>Hymenochaetales</taxon>
        <taxon>Hymenochaetaceae</taxon>
        <taxon>Sanghuangporus</taxon>
    </lineage>
</organism>
<name>A0A9Q5NAK5_SANBA</name>
<accession>A0A9Q5NAK5</accession>
<reference evidence="1" key="1">
    <citation type="submission" date="2016-06" db="EMBL/GenBank/DDBJ databases">
        <title>Draft Genome sequence of the fungus Inonotus baumii.</title>
        <authorList>
            <person name="Zhu H."/>
            <person name="Lin W."/>
        </authorList>
    </citation>
    <scope>NUCLEOTIDE SEQUENCE</scope>
    <source>
        <strain evidence="1">821</strain>
    </source>
</reference>
<dbReference type="AlphaFoldDB" id="A0A9Q5NAK5"/>
<protein>
    <submittedName>
        <fullName evidence="1">TAP-like domain-containing protein</fullName>
    </submittedName>
</protein>
<dbReference type="Proteomes" id="UP000757232">
    <property type="component" value="Unassembled WGS sequence"/>
</dbReference>
<evidence type="ECO:0000313" key="1">
    <source>
        <dbReference type="EMBL" id="OCB86509.1"/>
    </source>
</evidence>
<gene>
    <name evidence="1" type="ORF">A7U60_g6404</name>
</gene>